<dbReference type="PANTHER" id="PTHR13360">
    <property type="entry name" value="ACTIVATING SIGNAL COINTEGRATOR 1 COMPLEX SUBUNIT 1"/>
    <property type="match status" value="1"/>
</dbReference>
<sequence>ACMRGSPAKAQVIYAPVLEVGGEGRLLRACRILKQFHINEPIVDFHCRQVKMYQVIIGAFVESGLVLAKDAKQSLKLHATLMNVRHRKRCFLLTKFNEILYLKNIRSKRNRRNDSFNARHIFKVYGLKEWGEYLIREVHLSQRFKAMIFNERVVAQQLMIKHSDAARVHWLA</sequence>
<dbReference type="PANTHER" id="PTHR13360:SF1">
    <property type="entry name" value="ACTIVATING SIGNAL COINTEGRATOR 1 COMPLEX SUBUNIT 1"/>
    <property type="match status" value="1"/>
</dbReference>
<organism evidence="2 3">
    <name type="scientific">Ananas comosus</name>
    <name type="common">Pineapple</name>
    <name type="synonym">Ananas ananas</name>
    <dbReference type="NCBI Taxonomy" id="4615"/>
    <lineage>
        <taxon>Eukaryota</taxon>
        <taxon>Viridiplantae</taxon>
        <taxon>Streptophyta</taxon>
        <taxon>Embryophyta</taxon>
        <taxon>Tracheophyta</taxon>
        <taxon>Spermatophyta</taxon>
        <taxon>Magnoliopsida</taxon>
        <taxon>Liliopsida</taxon>
        <taxon>Poales</taxon>
        <taxon>Bromeliaceae</taxon>
        <taxon>Bromelioideae</taxon>
        <taxon>Ananas</taxon>
    </lineage>
</organism>
<name>A0A199UKH7_ANACO</name>
<comment type="caution">
    <text evidence="2">The sequence shown here is derived from an EMBL/GenBank/DDBJ whole genome shotgun (WGS) entry which is preliminary data.</text>
</comment>
<dbReference type="Gene3D" id="3.90.1140.10">
    <property type="entry name" value="Cyclic phosphodiesterase"/>
    <property type="match status" value="1"/>
</dbReference>
<evidence type="ECO:0000313" key="2">
    <source>
        <dbReference type="EMBL" id="OAY65234.1"/>
    </source>
</evidence>
<accession>A0A199UKH7</accession>
<dbReference type="InterPro" id="IPR019510">
    <property type="entry name" value="AKAP7-like_phosphoesterase"/>
</dbReference>
<dbReference type="GO" id="GO:0006307">
    <property type="term" value="P:DNA alkylation repair"/>
    <property type="evidence" value="ECO:0007669"/>
    <property type="project" value="InterPro"/>
</dbReference>
<dbReference type="STRING" id="4615.A0A199UKH7"/>
<evidence type="ECO:0000259" key="1">
    <source>
        <dbReference type="Pfam" id="PF10469"/>
    </source>
</evidence>
<proteinExistence type="predicted"/>
<dbReference type="AlphaFoldDB" id="A0A199UKH7"/>
<dbReference type="Pfam" id="PF10469">
    <property type="entry name" value="AKAP7_NLS"/>
    <property type="match status" value="1"/>
</dbReference>
<dbReference type="InterPro" id="IPR009210">
    <property type="entry name" value="ASCC1"/>
</dbReference>
<dbReference type="GO" id="GO:0006355">
    <property type="term" value="P:regulation of DNA-templated transcription"/>
    <property type="evidence" value="ECO:0007669"/>
    <property type="project" value="TreeGrafter"/>
</dbReference>
<feature type="non-terminal residue" evidence="2">
    <location>
        <position position="1"/>
    </location>
</feature>
<dbReference type="GO" id="GO:0005634">
    <property type="term" value="C:nucleus"/>
    <property type="evidence" value="ECO:0007669"/>
    <property type="project" value="TreeGrafter"/>
</dbReference>
<evidence type="ECO:0000313" key="3">
    <source>
        <dbReference type="Proteomes" id="UP000092600"/>
    </source>
</evidence>
<protein>
    <recommendedName>
        <fullName evidence="1">A-kinase anchor protein 7-like phosphoesterase domain-containing protein</fullName>
    </recommendedName>
</protein>
<feature type="domain" description="A-kinase anchor protein 7-like phosphoesterase" evidence="1">
    <location>
        <begin position="51"/>
        <end position="146"/>
    </location>
</feature>
<reference evidence="2 3" key="1">
    <citation type="journal article" date="2016" name="DNA Res.">
        <title>The draft genome of MD-2 pineapple using hybrid error correction of long reads.</title>
        <authorList>
            <person name="Redwan R.M."/>
            <person name="Saidin A."/>
            <person name="Kumar S.V."/>
        </authorList>
    </citation>
    <scope>NUCLEOTIDE SEQUENCE [LARGE SCALE GENOMIC DNA]</scope>
    <source>
        <strain evidence="3">cv. MD2</strain>
        <tissue evidence="2">Leaf</tissue>
    </source>
</reference>
<dbReference type="Proteomes" id="UP000092600">
    <property type="component" value="Unassembled WGS sequence"/>
</dbReference>
<gene>
    <name evidence="2" type="ORF">ACMD2_23571</name>
</gene>
<dbReference type="EMBL" id="LSRQ01007132">
    <property type="protein sequence ID" value="OAY65234.1"/>
    <property type="molecule type" value="Genomic_DNA"/>
</dbReference>